<evidence type="ECO:0000313" key="2">
    <source>
        <dbReference type="Proteomes" id="UP000002124"/>
    </source>
</evidence>
<dbReference type="EMBL" id="AJ006589">
    <property type="protein sequence ID" value="CAA07141.1"/>
    <property type="molecule type" value="Genomic_DNA"/>
</dbReference>
<dbReference type="RefSeq" id="NP_047962.1">
    <property type="nucleotide sequence ID" value="NC_001978.3"/>
</dbReference>
<dbReference type="Proteomes" id="UP000002124">
    <property type="component" value="Segment"/>
</dbReference>
<dbReference type="GeneID" id="2715865"/>
<keyword evidence="2" id="KW-1185">Reference proteome</keyword>
<sequence length="89" mass="10217">MSCTECKRATGHKLDCGQREPNPFLQLDAAAIDVIDDMVDEWLDRDRHGELNGGYGYGPKKDRALSRIHEQIKEAWRAKVRYADPEETE</sequence>
<evidence type="ECO:0000313" key="1">
    <source>
        <dbReference type="EMBL" id="CAA07141.1"/>
    </source>
</evidence>
<dbReference type="KEGG" id="vg:2715865"/>
<organism evidence="1 2">
    <name type="scientific">Streptomyces phage phiC31</name>
    <name type="common">Bacteriophage phi-C31</name>
    <dbReference type="NCBI Taxonomy" id="10719"/>
    <lineage>
        <taxon>Viruses</taxon>
        <taxon>Duplodnaviria</taxon>
        <taxon>Heunggongvirae</taxon>
        <taxon>Uroviricota</taxon>
        <taxon>Caudoviricetes</taxon>
        <taxon>Colingsworthviridae</taxon>
        <taxon>Lomovskayavirus</taxon>
    </lineage>
</organism>
<name>Q9ZX91_BPPHC</name>
<dbReference type="OrthoDB" id="40839at10239"/>
<organismHost>
    <name type="scientific">Streptomyces coelicolor</name>
    <dbReference type="NCBI Taxonomy" id="1902"/>
</organismHost>
<protein>
    <submittedName>
        <fullName evidence="1">Gp17</fullName>
    </submittedName>
</protein>
<proteinExistence type="predicted"/>
<reference evidence="1 2" key="2">
    <citation type="journal article" date="1999" name="Proc. Natl. Acad. Sci. U.S.A.">
        <title>Evolutionary relationships among diverse bacteriophages and prophages: all the world's a phage.</title>
        <authorList>
            <person name="Hendrix R.W."/>
            <person name="Smith M.C.M."/>
            <person name="Burns N."/>
            <person name="Ford M.E."/>
            <person name="Hatfull G.F."/>
        </authorList>
    </citation>
    <scope>NUCLEOTIDE SEQUENCE [LARGE SCALE GENOMIC DNA]</scope>
    <source>
        <strain evidence="1 2">Norwich stock</strain>
    </source>
</reference>
<gene>
    <name evidence="1" type="primary">17</name>
</gene>
<reference evidence="1 2" key="1">
    <citation type="journal article" date="1999" name="Nucleic Acids Res.">
        <title>The complete genome sequence of the Streptomyces temperate phage straight phiC31: evolutionary relationships to other viruses.</title>
        <authorList>
            <person name="Smith M.C.M."/>
            <person name="Burns N."/>
            <person name="Wilson R.N."/>
            <person name="Gregory M.A."/>
        </authorList>
    </citation>
    <scope>NUCLEOTIDE SEQUENCE</scope>
    <source>
        <strain evidence="1 2">Norwich stock</strain>
    </source>
</reference>
<accession>Q9ZX91</accession>